<evidence type="ECO:0000313" key="2">
    <source>
        <dbReference type="EMBL" id="GBN16065.1"/>
    </source>
</evidence>
<comment type="caution">
    <text evidence="2">The sequence shown here is derived from an EMBL/GenBank/DDBJ whole genome shotgun (WGS) entry which is preliminary data.</text>
</comment>
<dbReference type="OrthoDB" id="8193306at2759"/>
<proteinExistence type="predicted"/>
<dbReference type="EMBL" id="BGPR01006099">
    <property type="protein sequence ID" value="GBN16065.1"/>
    <property type="molecule type" value="Genomic_DNA"/>
</dbReference>
<reference evidence="2 3" key="1">
    <citation type="journal article" date="2019" name="Sci. Rep.">
        <title>Orb-weaving spider Araneus ventricosus genome elucidates the spidroin gene catalogue.</title>
        <authorList>
            <person name="Kono N."/>
            <person name="Nakamura H."/>
            <person name="Ohtoshi R."/>
            <person name="Moran D.A.P."/>
            <person name="Shinohara A."/>
            <person name="Yoshida Y."/>
            <person name="Fujiwara M."/>
            <person name="Mori M."/>
            <person name="Tomita M."/>
            <person name="Arakawa K."/>
        </authorList>
    </citation>
    <scope>NUCLEOTIDE SEQUENCE [LARGE SCALE GENOMIC DNA]</scope>
</reference>
<gene>
    <name evidence="2" type="ORF">AVEN_197256_1</name>
</gene>
<evidence type="ECO:0000313" key="3">
    <source>
        <dbReference type="Proteomes" id="UP000499080"/>
    </source>
</evidence>
<feature type="compositionally biased region" description="Acidic residues" evidence="1">
    <location>
        <begin position="144"/>
        <end position="161"/>
    </location>
</feature>
<evidence type="ECO:0000256" key="1">
    <source>
        <dbReference type="SAM" id="MobiDB-lite"/>
    </source>
</evidence>
<dbReference type="Proteomes" id="UP000499080">
    <property type="component" value="Unassembled WGS sequence"/>
</dbReference>
<accession>A0A4Y2LMP4</accession>
<dbReference type="AlphaFoldDB" id="A0A4Y2LMP4"/>
<keyword evidence="3" id="KW-1185">Reference proteome</keyword>
<name>A0A4Y2LMP4_ARAVE</name>
<sequence>MPKQQIGNTNDFNTALVSFFSNAEKSAEIIAVNVELIKRFHVMSECIKSGFFINSESFYEYLKETRELYIREYSWYSMPVSVHKILLNGKYIIDSCILLIDPFIANLGTRPKTKSGKISNEVRELLELRALAPIDQDVILSESSDTEESESVLEESDLDSK</sequence>
<protein>
    <submittedName>
        <fullName evidence="2">Uncharacterized protein</fullName>
    </submittedName>
</protein>
<organism evidence="2 3">
    <name type="scientific">Araneus ventricosus</name>
    <name type="common">Orbweaver spider</name>
    <name type="synonym">Epeira ventricosa</name>
    <dbReference type="NCBI Taxonomy" id="182803"/>
    <lineage>
        <taxon>Eukaryota</taxon>
        <taxon>Metazoa</taxon>
        <taxon>Ecdysozoa</taxon>
        <taxon>Arthropoda</taxon>
        <taxon>Chelicerata</taxon>
        <taxon>Arachnida</taxon>
        <taxon>Araneae</taxon>
        <taxon>Araneomorphae</taxon>
        <taxon>Entelegynae</taxon>
        <taxon>Araneoidea</taxon>
        <taxon>Araneidae</taxon>
        <taxon>Araneus</taxon>
    </lineage>
</organism>
<feature type="region of interest" description="Disordered" evidence="1">
    <location>
        <begin position="139"/>
        <end position="161"/>
    </location>
</feature>